<dbReference type="Gene3D" id="2.40.128.460">
    <property type="entry name" value="Periplasmic lysozyme inhibitor of I-type lysozyme"/>
    <property type="match status" value="1"/>
</dbReference>
<feature type="chain" id="PRO_5045536560" evidence="1">
    <location>
        <begin position="22"/>
        <end position="218"/>
    </location>
</feature>
<evidence type="ECO:0000256" key="1">
    <source>
        <dbReference type="SAM" id="SignalP"/>
    </source>
</evidence>
<dbReference type="Proteomes" id="UP001597201">
    <property type="component" value="Unassembled WGS sequence"/>
</dbReference>
<proteinExistence type="predicted"/>
<accession>A0ABW3XXV5</accession>
<name>A0ABW3XXV5_9FLAO</name>
<reference evidence="3" key="1">
    <citation type="journal article" date="2019" name="Int. J. Syst. Evol. Microbiol.">
        <title>The Global Catalogue of Microorganisms (GCM) 10K type strain sequencing project: providing services to taxonomists for standard genome sequencing and annotation.</title>
        <authorList>
            <consortium name="The Broad Institute Genomics Platform"/>
            <consortium name="The Broad Institute Genome Sequencing Center for Infectious Disease"/>
            <person name="Wu L."/>
            <person name="Ma J."/>
        </authorList>
    </citation>
    <scope>NUCLEOTIDE SEQUENCE [LARGE SCALE GENOMIC DNA]</scope>
    <source>
        <strain evidence="3">CCUG 61485</strain>
    </source>
</reference>
<dbReference type="Pfam" id="PF16743">
    <property type="entry name" value="PliI"/>
    <property type="match status" value="1"/>
</dbReference>
<comment type="caution">
    <text evidence="2">The sequence shown here is derived from an EMBL/GenBank/DDBJ whole genome shotgun (WGS) entry which is preliminary data.</text>
</comment>
<dbReference type="CDD" id="cd09632">
    <property type="entry name" value="PliI_like"/>
    <property type="match status" value="1"/>
</dbReference>
<dbReference type="InterPro" id="IPR031948">
    <property type="entry name" value="PliI"/>
</dbReference>
<evidence type="ECO:0000313" key="3">
    <source>
        <dbReference type="Proteomes" id="UP001597201"/>
    </source>
</evidence>
<evidence type="ECO:0000313" key="2">
    <source>
        <dbReference type="EMBL" id="MFD1314043.1"/>
    </source>
</evidence>
<protein>
    <submittedName>
        <fullName evidence="2">PliI family lysozyme inhibitor of I-type lysozyme</fullName>
    </submittedName>
</protein>
<sequence length="218" mass="23938">MKTCIKFSLLLLILVMGWSCKQKVESKTEVNELPVEEVQEIDGNRTNKLPSFQKTLSLQGITFQIKTEGEGSIRKLTIAPEGLSMDASKVEMETDGAVMNAEIEDLNSDGYPEILIYTTSAGSGSYGNVIAYSVNGGKSISQISFPEIEPDSEAAKGYMGHDEFAIAETTLLRRFPIYEEGDSNASPTGNIRQIQYKLVDGEASRKFVVDQVILIPKN</sequence>
<keyword evidence="3" id="KW-1185">Reference proteome</keyword>
<dbReference type="RefSeq" id="WP_377175274.1">
    <property type="nucleotide sequence ID" value="NZ_JBHTMY010000001.1"/>
</dbReference>
<organism evidence="2 3">
    <name type="scientific">Namhaeicola litoreus</name>
    <dbReference type="NCBI Taxonomy" id="1052145"/>
    <lineage>
        <taxon>Bacteria</taxon>
        <taxon>Pseudomonadati</taxon>
        <taxon>Bacteroidota</taxon>
        <taxon>Flavobacteriia</taxon>
        <taxon>Flavobacteriales</taxon>
        <taxon>Flavobacteriaceae</taxon>
        <taxon>Namhaeicola</taxon>
    </lineage>
</organism>
<keyword evidence="1" id="KW-0732">Signal</keyword>
<dbReference type="EMBL" id="JBHTMY010000001">
    <property type="protein sequence ID" value="MFD1314043.1"/>
    <property type="molecule type" value="Genomic_DNA"/>
</dbReference>
<gene>
    <name evidence="2" type="ORF">ACFQ39_00310</name>
</gene>
<feature type="signal peptide" evidence="1">
    <location>
        <begin position="1"/>
        <end position="21"/>
    </location>
</feature>
<dbReference type="InterPro" id="IPR038643">
    <property type="entry name" value="PliI_sf"/>
</dbReference>